<keyword evidence="4" id="KW-1185">Reference proteome</keyword>
<accession>A0A0M2K5D0</accession>
<evidence type="ECO:0000259" key="1">
    <source>
        <dbReference type="Pfam" id="PF04986"/>
    </source>
</evidence>
<comment type="caution">
    <text evidence="3">The sequence shown here is derived from an EMBL/GenBank/DDBJ whole genome shotgun (WGS) entry which is preliminary data.</text>
</comment>
<dbReference type="GO" id="GO:0003677">
    <property type="term" value="F:DNA binding"/>
    <property type="evidence" value="ECO:0007669"/>
    <property type="project" value="InterPro"/>
</dbReference>
<name>A0A0M2K5D0_9GAMM</name>
<dbReference type="Pfam" id="PF14319">
    <property type="entry name" value="Zn_Tnp_IS91"/>
    <property type="match status" value="1"/>
</dbReference>
<dbReference type="AlphaFoldDB" id="A0A0M2K5D0"/>
<dbReference type="Pfam" id="PF04986">
    <property type="entry name" value="Y2_Tnp"/>
    <property type="match status" value="1"/>
</dbReference>
<evidence type="ECO:0000313" key="3">
    <source>
        <dbReference type="EMBL" id="KKF34590.1"/>
    </source>
</evidence>
<dbReference type="InterPro" id="IPR007069">
    <property type="entry name" value="Transposase_32"/>
</dbReference>
<dbReference type="InterPro" id="IPR054832">
    <property type="entry name" value="transpos_IS91"/>
</dbReference>
<organism evidence="3 4">
    <name type="scientific">Erwinia tracheiphila</name>
    <dbReference type="NCBI Taxonomy" id="65700"/>
    <lineage>
        <taxon>Bacteria</taxon>
        <taxon>Pseudomonadati</taxon>
        <taxon>Pseudomonadota</taxon>
        <taxon>Gammaproteobacteria</taxon>
        <taxon>Enterobacterales</taxon>
        <taxon>Erwiniaceae</taxon>
        <taxon>Erwinia</taxon>
    </lineage>
</organism>
<feature type="domain" description="Transposase IS801/IS1294" evidence="1">
    <location>
        <begin position="143"/>
        <end position="323"/>
    </location>
</feature>
<sequence length="404" mass="47305">MYIPRPAKLLFTTDDAWNRYMDKHGDTLSPWTVLCVERMLACGTAAMGVKRYCCASPDCTHTRFFCQTCKSKGCSSCGHKATEQWITEQQQILPDCDWQHITFTMPHLLWPFFNNNWPLLNALFRAATRAMLRWARKQGVEVGIFCALHTYGRQLNQHPHIHLSVTRGGLDIKHGVWRDLFFKKHAMEEIWRGAVIRLLRHSYDLINPGRLPGLGHIHDKKQWLRYLQAQYGRRWKVHFAKKTRGAWRSVKYLGRYLKRPPVSAAKLRHYSGGAVVHHYYDHRTQQYRQQTLTQEDMIGRYISHIPAKHFKMVRYYGFLSNRKRGSLLPKVYEALEMEARKKPEKPGFAALMKEFLRTDPYKCILCGNRLRFSSAQAGRHASELVAERLHNIDRKRWLLAQTAG</sequence>
<evidence type="ECO:0000259" key="2">
    <source>
        <dbReference type="Pfam" id="PF14319"/>
    </source>
</evidence>
<dbReference type="EMBL" id="JXNU01000003">
    <property type="protein sequence ID" value="KKF34590.1"/>
    <property type="molecule type" value="Genomic_DNA"/>
</dbReference>
<dbReference type="PATRIC" id="fig|65700.7.peg.648"/>
<dbReference type="PANTHER" id="PTHR37023">
    <property type="entry name" value="TRANSPOSASE"/>
    <property type="match status" value="1"/>
</dbReference>
<reference evidence="3 4" key="1">
    <citation type="submission" date="2015-01" db="EMBL/GenBank/DDBJ databases">
        <title>Erwinia tracheiphila.</title>
        <authorList>
            <person name="Shapiro L.R."/>
        </authorList>
    </citation>
    <scope>NUCLEOTIDE SEQUENCE [LARGE SCALE GENOMIC DNA]</scope>
    <source>
        <strain evidence="3 4">BuffGH</strain>
    </source>
</reference>
<dbReference type="GO" id="GO:0004803">
    <property type="term" value="F:transposase activity"/>
    <property type="evidence" value="ECO:0007669"/>
    <property type="project" value="InterPro"/>
</dbReference>
<dbReference type="Proteomes" id="UP000033924">
    <property type="component" value="Unassembled WGS sequence"/>
</dbReference>
<dbReference type="NCBIfam" id="NF033538">
    <property type="entry name" value="transpos_IS91"/>
    <property type="match status" value="1"/>
</dbReference>
<dbReference type="GO" id="GO:0006313">
    <property type="term" value="P:DNA transposition"/>
    <property type="evidence" value="ECO:0007669"/>
    <property type="project" value="InterPro"/>
</dbReference>
<feature type="domain" description="Transposase zinc-binding" evidence="2">
    <location>
        <begin position="14"/>
        <end position="105"/>
    </location>
</feature>
<dbReference type="PANTHER" id="PTHR37023:SF1">
    <property type="entry name" value="ISSOD25 TRANSPOSASE TNPA_ISSOD25"/>
    <property type="match status" value="1"/>
</dbReference>
<dbReference type="InterPro" id="IPR026889">
    <property type="entry name" value="Zn_Tnp"/>
</dbReference>
<gene>
    <name evidence="3" type="ORF">SY86_02585</name>
</gene>
<evidence type="ECO:0000313" key="4">
    <source>
        <dbReference type="Proteomes" id="UP000033924"/>
    </source>
</evidence>
<proteinExistence type="predicted"/>
<dbReference type="RefSeq" id="WP_046371874.1">
    <property type="nucleotide sequence ID" value="NZ_CP089932.1"/>
</dbReference>
<protein>
    <submittedName>
        <fullName evidence="3">Transposase</fullName>
    </submittedName>
</protein>
<dbReference type="STRING" id="65700.SY86_02585"/>